<keyword evidence="3" id="KW-1185">Reference proteome</keyword>
<dbReference type="EMBL" id="MU855412">
    <property type="protein sequence ID" value="KAK3904129.1"/>
    <property type="molecule type" value="Genomic_DNA"/>
</dbReference>
<evidence type="ECO:0000256" key="1">
    <source>
        <dbReference type="SAM" id="MobiDB-lite"/>
    </source>
</evidence>
<dbReference type="Proteomes" id="UP001303889">
    <property type="component" value="Unassembled WGS sequence"/>
</dbReference>
<proteinExistence type="predicted"/>
<gene>
    <name evidence="2" type="ORF">C8A05DRAFT_13964</name>
</gene>
<name>A0AAN6RVC9_9PEZI</name>
<reference evidence="2" key="1">
    <citation type="journal article" date="2023" name="Mol. Phylogenet. Evol.">
        <title>Genome-scale phylogeny and comparative genomics of the fungal order Sordariales.</title>
        <authorList>
            <person name="Hensen N."/>
            <person name="Bonometti L."/>
            <person name="Westerberg I."/>
            <person name="Brannstrom I.O."/>
            <person name="Guillou S."/>
            <person name="Cros-Aarteil S."/>
            <person name="Calhoun S."/>
            <person name="Haridas S."/>
            <person name="Kuo A."/>
            <person name="Mondo S."/>
            <person name="Pangilinan J."/>
            <person name="Riley R."/>
            <person name="LaButti K."/>
            <person name="Andreopoulos B."/>
            <person name="Lipzen A."/>
            <person name="Chen C."/>
            <person name="Yan M."/>
            <person name="Daum C."/>
            <person name="Ng V."/>
            <person name="Clum A."/>
            <person name="Steindorff A."/>
            <person name="Ohm R.A."/>
            <person name="Martin F."/>
            <person name="Silar P."/>
            <person name="Natvig D.O."/>
            <person name="Lalanne C."/>
            <person name="Gautier V."/>
            <person name="Ament-Velasquez S.L."/>
            <person name="Kruys A."/>
            <person name="Hutchinson M.I."/>
            <person name="Powell A.J."/>
            <person name="Barry K."/>
            <person name="Miller A.N."/>
            <person name="Grigoriev I.V."/>
            <person name="Debuchy R."/>
            <person name="Gladieux P."/>
            <person name="Hiltunen Thoren M."/>
            <person name="Johannesson H."/>
        </authorList>
    </citation>
    <scope>NUCLEOTIDE SEQUENCE</scope>
    <source>
        <strain evidence="2">CBS 103.79</strain>
    </source>
</reference>
<evidence type="ECO:0000313" key="2">
    <source>
        <dbReference type="EMBL" id="KAK3904129.1"/>
    </source>
</evidence>
<evidence type="ECO:0000313" key="3">
    <source>
        <dbReference type="Proteomes" id="UP001303889"/>
    </source>
</evidence>
<comment type="caution">
    <text evidence="2">The sequence shown here is derived from an EMBL/GenBank/DDBJ whole genome shotgun (WGS) entry which is preliminary data.</text>
</comment>
<feature type="region of interest" description="Disordered" evidence="1">
    <location>
        <begin position="55"/>
        <end position="106"/>
    </location>
</feature>
<sequence length="170" mass="19347">MQTAQPLAMDALLDPPMASVRHYPQHSHDLALQKYLLLQEQHELLHQHLDELRPLCTPVSHSPPSPPRSPSRRSHSPDESRLQHQRSSFSLPTRKGSCASTTSSSPEVEVAIEEAKLCDVNEGLKRALTELLNCERGRADHAFRTWVQCRLLDTERELRSRRRRRSAPGP</sequence>
<accession>A0AAN6RVC9</accession>
<reference evidence="2" key="2">
    <citation type="submission" date="2023-05" db="EMBL/GenBank/DDBJ databases">
        <authorList>
            <consortium name="Lawrence Berkeley National Laboratory"/>
            <person name="Steindorff A."/>
            <person name="Hensen N."/>
            <person name="Bonometti L."/>
            <person name="Westerberg I."/>
            <person name="Brannstrom I.O."/>
            <person name="Guillou S."/>
            <person name="Cros-Aarteil S."/>
            <person name="Calhoun S."/>
            <person name="Haridas S."/>
            <person name="Kuo A."/>
            <person name="Mondo S."/>
            <person name="Pangilinan J."/>
            <person name="Riley R."/>
            <person name="Labutti K."/>
            <person name="Andreopoulos B."/>
            <person name="Lipzen A."/>
            <person name="Chen C."/>
            <person name="Yanf M."/>
            <person name="Daum C."/>
            <person name="Ng V."/>
            <person name="Clum A."/>
            <person name="Ohm R."/>
            <person name="Martin F."/>
            <person name="Silar P."/>
            <person name="Natvig D."/>
            <person name="Lalanne C."/>
            <person name="Gautier V."/>
            <person name="Ament-Velasquez S.L."/>
            <person name="Kruys A."/>
            <person name="Hutchinson M.I."/>
            <person name="Powell A.J."/>
            <person name="Barry K."/>
            <person name="Miller A.N."/>
            <person name="Grigoriev I.V."/>
            <person name="Debuchy R."/>
            <person name="Gladieux P."/>
            <person name="Thoren M.H."/>
            <person name="Johannesson H."/>
        </authorList>
    </citation>
    <scope>NUCLEOTIDE SEQUENCE</scope>
    <source>
        <strain evidence="2">CBS 103.79</strain>
    </source>
</reference>
<protein>
    <submittedName>
        <fullName evidence="2">Uncharacterized protein</fullName>
    </submittedName>
</protein>
<organism evidence="2 3">
    <name type="scientific">Staphylotrichum tortipilum</name>
    <dbReference type="NCBI Taxonomy" id="2831512"/>
    <lineage>
        <taxon>Eukaryota</taxon>
        <taxon>Fungi</taxon>
        <taxon>Dikarya</taxon>
        <taxon>Ascomycota</taxon>
        <taxon>Pezizomycotina</taxon>
        <taxon>Sordariomycetes</taxon>
        <taxon>Sordariomycetidae</taxon>
        <taxon>Sordariales</taxon>
        <taxon>Chaetomiaceae</taxon>
        <taxon>Staphylotrichum</taxon>
    </lineage>
</organism>
<dbReference type="AlphaFoldDB" id="A0AAN6RVC9"/>